<reference evidence="2" key="1">
    <citation type="submission" date="2019-02" db="EMBL/GenBank/DDBJ databases">
        <authorList>
            <person name="Gruber-Vodicka R. H."/>
            <person name="Seah K. B. B."/>
        </authorList>
    </citation>
    <scope>NUCLEOTIDE SEQUENCE</scope>
    <source>
        <strain evidence="2">BECK_BZ15</strain>
    </source>
</reference>
<dbReference type="InterPro" id="IPR014710">
    <property type="entry name" value="RmlC-like_jellyroll"/>
</dbReference>
<dbReference type="Gene3D" id="2.60.120.10">
    <property type="entry name" value="Jelly Rolls"/>
    <property type="match status" value="1"/>
</dbReference>
<evidence type="ECO:0000259" key="1">
    <source>
        <dbReference type="Pfam" id="PF07883"/>
    </source>
</evidence>
<dbReference type="CDD" id="cd06981">
    <property type="entry name" value="cupin_reut_a1446"/>
    <property type="match status" value="1"/>
</dbReference>
<gene>
    <name evidence="2" type="ORF">BECKFW1821A_GA0114235_102714</name>
</gene>
<sequence>MLFCGQTIRVGEKIVKNIFEGIPDTQEQEIFQRLVNTEHTKIERIISRGQKSPESGWYDQEENEWVIVLKGEAKLSFHDKTSVHLRTGDFIDIPSHKKHRVDWTTRDTETIWLAVHYR</sequence>
<dbReference type="Pfam" id="PF07883">
    <property type="entry name" value="Cupin_2"/>
    <property type="match status" value="1"/>
</dbReference>
<evidence type="ECO:0000313" key="2">
    <source>
        <dbReference type="EMBL" id="VFJ50401.1"/>
    </source>
</evidence>
<protein>
    <submittedName>
        <fullName evidence="2">Cupin 2 domain-containing protein</fullName>
    </submittedName>
</protein>
<dbReference type="AlphaFoldDB" id="A0A450SD62"/>
<proteinExistence type="predicted"/>
<dbReference type="InterPro" id="IPR013096">
    <property type="entry name" value="Cupin_2"/>
</dbReference>
<name>A0A450SD62_9GAMM</name>
<organism evidence="2">
    <name type="scientific">Candidatus Kentrum sp. FW</name>
    <dbReference type="NCBI Taxonomy" id="2126338"/>
    <lineage>
        <taxon>Bacteria</taxon>
        <taxon>Pseudomonadati</taxon>
        <taxon>Pseudomonadota</taxon>
        <taxon>Gammaproteobacteria</taxon>
        <taxon>Candidatus Kentrum</taxon>
    </lineage>
</organism>
<dbReference type="SUPFAM" id="SSF51182">
    <property type="entry name" value="RmlC-like cupins"/>
    <property type="match status" value="1"/>
</dbReference>
<dbReference type="EMBL" id="CAADEW010000027">
    <property type="protein sequence ID" value="VFJ50401.1"/>
    <property type="molecule type" value="Genomic_DNA"/>
</dbReference>
<dbReference type="InterPro" id="IPR011051">
    <property type="entry name" value="RmlC_Cupin_sf"/>
</dbReference>
<accession>A0A450SD62</accession>
<feature type="domain" description="Cupin type-2" evidence="1">
    <location>
        <begin position="58"/>
        <end position="115"/>
    </location>
</feature>